<proteinExistence type="predicted"/>
<dbReference type="WBParaSite" id="SVE_1956800.1">
    <property type="protein sequence ID" value="SVE_1956800.1"/>
    <property type="gene ID" value="SVE_1956800"/>
</dbReference>
<organism evidence="4 5">
    <name type="scientific">Strongyloides venezuelensis</name>
    <name type="common">Threadworm</name>
    <dbReference type="NCBI Taxonomy" id="75913"/>
    <lineage>
        <taxon>Eukaryota</taxon>
        <taxon>Metazoa</taxon>
        <taxon>Ecdysozoa</taxon>
        <taxon>Nematoda</taxon>
        <taxon>Chromadorea</taxon>
        <taxon>Rhabditida</taxon>
        <taxon>Tylenchina</taxon>
        <taxon>Panagrolaimomorpha</taxon>
        <taxon>Strongyloidoidea</taxon>
        <taxon>Strongyloididae</taxon>
        <taxon>Strongyloides</taxon>
    </lineage>
</organism>
<accession>A0A0K0G4A8</accession>
<keyword evidence="3" id="KW-0732">Signal</keyword>
<keyword evidence="2" id="KW-0812">Transmembrane</keyword>
<dbReference type="AlphaFoldDB" id="A0A0K0G4A8"/>
<keyword evidence="2" id="KW-0472">Membrane</keyword>
<feature type="compositionally biased region" description="Low complexity" evidence="1">
    <location>
        <begin position="733"/>
        <end position="754"/>
    </location>
</feature>
<feature type="transmembrane region" description="Helical" evidence="2">
    <location>
        <begin position="643"/>
        <end position="666"/>
    </location>
</feature>
<keyword evidence="2" id="KW-1133">Transmembrane helix</keyword>
<dbReference type="Proteomes" id="UP000035680">
    <property type="component" value="Unassembled WGS sequence"/>
</dbReference>
<evidence type="ECO:0000313" key="5">
    <source>
        <dbReference type="WBParaSite" id="SVE_1956800.1"/>
    </source>
</evidence>
<sequence>MLVKLLLILLIIRPSTQETYYDNYDSTVGKETVRFFEHICKQLTIGTGEFYHELITINFNSLKKYQTKMKQFENIKFNEVKVYPLKWDRIKEKSLGMSKMCGLGLGPAVIKTEFLSNGRRETVNVKNNYEISYSTGYYEGHNFDDYLKAVVYCNIQQCDMGLFFFDKFKNAEILNNVKQIHTVDYVVLMVIESKDNKMLLGIRPHHKVDIKIGLCPYIRWVPEKGLYKFIPEDHIKDNGYVEKENRFAHIVVPFYKKNGDSNEFICGKFKQLQFPDIHIGYTLREDIGNKQISRYINPLHDELKCNYLGPISSHYHFGYMETNTNYMSERIMEPIKVRENDTTYNFYAGQLIYIYNWEKFEFAFKNKNKHERLRDPNVIEEVSCIKELKSDIKAYILPTIGSVETIKKHEGKNIFYRLVKSDELDNKYLFRCLTKTVEANKGHMEEFYSRSAEFMIKNEEDPNVVYTSTQNEINFKRKKINNYGSYRCKDVKTTPLFRKEIVTLDMVYYLPDENAEMEFVESHVDDTYQSDIGCNKQYGTFGSLKKMTIKFGENVRDPINIDDFSNSTDTIEIKEGKILYKVPKDIPGVTVICVYETPVETTFYTTKDTFISISQDSETRNNATNVITKEKIVKQVKNNSTPWVIGIVIAVILFCIIVIVVAYLIIRRIRKRRAEDSLSSYSGLSTLSKSRSKGSSSMSSSKSKTRSGSRSASMSNASKTAKGGKGSRAATYSSNVTSNVSRNSKSSTSTNRGKNYFKNVKLTAK</sequence>
<evidence type="ECO:0000313" key="4">
    <source>
        <dbReference type="Proteomes" id="UP000035680"/>
    </source>
</evidence>
<reference evidence="4" key="1">
    <citation type="submission" date="2014-07" db="EMBL/GenBank/DDBJ databases">
        <authorList>
            <person name="Martin A.A"/>
            <person name="De Silva N."/>
        </authorList>
    </citation>
    <scope>NUCLEOTIDE SEQUENCE</scope>
</reference>
<protein>
    <submittedName>
        <fullName evidence="5">6-cysteine protein</fullName>
    </submittedName>
</protein>
<name>A0A0K0G4A8_STRVS</name>
<feature type="compositionally biased region" description="Low complexity" evidence="1">
    <location>
        <begin position="683"/>
        <end position="720"/>
    </location>
</feature>
<feature type="signal peptide" evidence="3">
    <location>
        <begin position="1"/>
        <end position="17"/>
    </location>
</feature>
<evidence type="ECO:0000256" key="2">
    <source>
        <dbReference type="SAM" id="Phobius"/>
    </source>
</evidence>
<keyword evidence="4" id="KW-1185">Reference proteome</keyword>
<feature type="chain" id="PRO_5005330487" evidence="3">
    <location>
        <begin position="18"/>
        <end position="765"/>
    </location>
</feature>
<reference evidence="5" key="2">
    <citation type="submission" date="2015-08" db="UniProtKB">
        <authorList>
            <consortium name="WormBaseParasite"/>
        </authorList>
    </citation>
    <scope>IDENTIFICATION</scope>
</reference>
<evidence type="ECO:0000256" key="3">
    <source>
        <dbReference type="SAM" id="SignalP"/>
    </source>
</evidence>
<feature type="region of interest" description="Disordered" evidence="1">
    <location>
        <begin position="683"/>
        <end position="765"/>
    </location>
</feature>
<evidence type="ECO:0000256" key="1">
    <source>
        <dbReference type="SAM" id="MobiDB-lite"/>
    </source>
</evidence>